<gene>
    <name evidence="1" type="ORF">PS880_06207</name>
</gene>
<reference evidence="1 2" key="1">
    <citation type="submission" date="2019-09" db="EMBL/GenBank/DDBJ databases">
        <authorList>
            <person name="Chandra G."/>
            <person name="Truman W A."/>
        </authorList>
    </citation>
    <scope>NUCLEOTIDE SEQUENCE [LARGE SCALE GENOMIC DNA]</scope>
    <source>
        <strain evidence="1">PS880</strain>
    </source>
</reference>
<dbReference type="EMBL" id="CABVIH010000059">
    <property type="protein sequence ID" value="VVP60814.1"/>
    <property type="molecule type" value="Genomic_DNA"/>
</dbReference>
<dbReference type="Proteomes" id="UP000375525">
    <property type="component" value="Unassembled WGS sequence"/>
</dbReference>
<organism evidence="1 2">
    <name type="scientific">Pseudomonas fluorescens</name>
    <dbReference type="NCBI Taxonomy" id="294"/>
    <lineage>
        <taxon>Bacteria</taxon>
        <taxon>Pseudomonadati</taxon>
        <taxon>Pseudomonadota</taxon>
        <taxon>Gammaproteobacteria</taxon>
        <taxon>Pseudomonadales</taxon>
        <taxon>Pseudomonadaceae</taxon>
        <taxon>Pseudomonas</taxon>
    </lineage>
</organism>
<sequence length="339" mass="34246">MAGADVKVTVLRDDTPHLVIDIAGDAQPHGALALQRAGGIGQAGRLQLQAGVLAVDQTIGVVLHGAGRGEQELTAGRNGAALAVVQIAGEQGQQTLAGQLTALVVDLAAVLDQQRTGAGQFAIGVGQGAEQVEGQRAVADQTPSAVVQRGAGVAQVLLRRDHARGVTEGHGVQDERRPTVDQAVLPVVQQATHRQGLVTTAGQNAAAVVEAPGVDGQRLLADQGTTTAVEQRTTGSDTQVTAAAGEGAVVAVIQARRAHVEALPTGEQAILVEQSVGTEAQQLAADQFAVAVIEGAGGQIKTLAAGDFAALVVQVMQVVEAQHALGGDQAVLVVQVTAL</sequence>
<accession>A0A5E7QGA5</accession>
<dbReference type="AlphaFoldDB" id="A0A5E7QGA5"/>
<evidence type="ECO:0000313" key="1">
    <source>
        <dbReference type="EMBL" id="VVP60814.1"/>
    </source>
</evidence>
<proteinExistence type="predicted"/>
<evidence type="ECO:0000313" key="2">
    <source>
        <dbReference type="Proteomes" id="UP000375525"/>
    </source>
</evidence>
<name>A0A5E7QGA5_PSEFL</name>
<protein>
    <submittedName>
        <fullName evidence="1">Uncharacterized protein</fullName>
    </submittedName>
</protein>